<evidence type="ECO:0000256" key="2">
    <source>
        <dbReference type="SAM" id="SignalP"/>
    </source>
</evidence>
<dbReference type="RefSeq" id="WP_246333117.1">
    <property type="nucleotide sequence ID" value="NZ_JACICF010000002.1"/>
</dbReference>
<organism evidence="3 4">
    <name type="scientific">Sphingomicrobium lutaoense</name>
    <dbReference type="NCBI Taxonomy" id="515949"/>
    <lineage>
        <taxon>Bacteria</taxon>
        <taxon>Pseudomonadati</taxon>
        <taxon>Pseudomonadota</taxon>
        <taxon>Alphaproteobacteria</taxon>
        <taxon>Sphingomonadales</taxon>
        <taxon>Sphingomonadaceae</taxon>
        <taxon>Sphingomicrobium</taxon>
    </lineage>
</organism>
<feature type="signal peptide" evidence="2">
    <location>
        <begin position="1"/>
        <end position="22"/>
    </location>
</feature>
<sequence>MHKLMMPILLGATALTAVPAHAQEKDPQVDALIAEIQALRAEVAELRGEVEAGKAAKADTAIKFKATPELSTDDGWKFKVRGRMMYDAATVDAPDAIDDAGLGFSNEMRRGRLGVEGDMPGGFGYKAELEFAGGDAEFTDAYVSYEKGDMEFIVGQHNNFQGLAELTSSLHTQFFERAAFTDAFGFERRVGVSAQYKGDNLLVQGGLFTDAIGDLDENNNSNGVDGRIVFMPEMGGNQLHFGGSAHYRALNDAASSVRYRVRPAVHSTDVRFINTGAIGATSETGLGLEAAGIFGPLYVAGETFWQKVGGSPAGDPTFFGAYLEGGYFLTGESRGYKGGKFDRVKVANGFDKGGIGSIGINARWDYLDLNDAGIVGGTQNAYQASLNWKPVDYVLFGLNFAHIVYGDAAIPAAGDRDYSVNVLGLRGQVDF</sequence>
<dbReference type="Proteomes" id="UP000578569">
    <property type="component" value="Unassembled WGS sequence"/>
</dbReference>
<dbReference type="EMBL" id="JACICF010000002">
    <property type="protein sequence ID" value="MBB3764905.1"/>
    <property type="molecule type" value="Genomic_DNA"/>
</dbReference>
<gene>
    <name evidence="3" type="ORF">FHS50_001967</name>
</gene>
<feature type="coiled-coil region" evidence="1">
    <location>
        <begin position="29"/>
        <end position="56"/>
    </location>
</feature>
<dbReference type="InterPro" id="IPR010870">
    <property type="entry name" value="Porin_O/P"/>
</dbReference>
<comment type="caution">
    <text evidence="3">The sequence shown here is derived from an EMBL/GenBank/DDBJ whole genome shotgun (WGS) entry which is preliminary data.</text>
</comment>
<dbReference type="Pfam" id="PF07396">
    <property type="entry name" value="Porin_O_P"/>
    <property type="match status" value="1"/>
</dbReference>
<dbReference type="Gene3D" id="2.40.160.10">
    <property type="entry name" value="Porin"/>
    <property type="match status" value="1"/>
</dbReference>
<feature type="chain" id="PRO_5032640820" evidence="2">
    <location>
        <begin position="23"/>
        <end position="431"/>
    </location>
</feature>
<keyword evidence="4" id="KW-1185">Reference proteome</keyword>
<name>A0A839Z5G0_9SPHN</name>
<reference evidence="3 4" key="1">
    <citation type="submission" date="2020-08" db="EMBL/GenBank/DDBJ databases">
        <title>Genomic Encyclopedia of Type Strains, Phase IV (KMG-IV): sequencing the most valuable type-strain genomes for metagenomic binning, comparative biology and taxonomic classification.</title>
        <authorList>
            <person name="Goeker M."/>
        </authorList>
    </citation>
    <scope>NUCLEOTIDE SEQUENCE [LARGE SCALE GENOMIC DNA]</scope>
    <source>
        <strain evidence="3 4">DSM 24194</strain>
    </source>
</reference>
<dbReference type="SUPFAM" id="SSF56935">
    <property type="entry name" value="Porins"/>
    <property type="match status" value="1"/>
</dbReference>
<evidence type="ECO:0000256" key="1">
    <source>
        <dbReference type="SAM" id="Coils"/>
    </source>
</evidence>
<evidence type="ECO:0000313" key="4">
    <source>
        <dbReference type="Proteomes" id="UP000578569"/>
    </source>
</evidence>
<dbReference type="InterPro" id="IPR023614">
    <property type="entry name" value="Porin_dom_sf"/>
</dbReference>
<accession>A0A839Z5G0</accession>
<dbReference type="AlphaFoldDB" id="A0A839Z5G0"/>
<protein>
    <submittedName>
        <fullName evidence="3">Phosphate-selective porin OprO/OprP</fullName>
    </submittedName>
</protein>
<evidence type="ECO:0000313" key="3">
    <source>
        <dbReference type="EMBL" id="MBB3764905.1"/>
    </source>
</evidence>
<keyword evidence="1" id="KW-0175">Coiled coil</keyword>
<proteinExistence type="predicted"/>
<keyword evidence="2" id="KW-0732">Signal</keyword>